<evidence type="ECO:0000313" key="3">
    <source>
        <dbReference type="Proteomes" id="UP000018144"/>
    </source>
</evidence>
<keyword evidence="1" id="KW-0472">Membrane</keyword>
<sequence length="80" mass="9032">MLVMHPSCRAERCFTIGGTLCFFEIGILVASLVGALRDKELSTRRWVVLEFCPLLSFGAVFWCCLLVLSFCGCWWAPWAP</sequence>
<keyword evidence="1" id="KW-0812">Transmembrane</keyword>
<protein>
    <submittedName>
        <fullName evidence="2">Uncharacterized protein</fullName>
    </submittedName>
</protein>
<proteinExistence type="predicted"/>
<name>U4LW12_PYROM</name>
<gene>
    <name evidence="2" type="ORF">PCON_14080</name>
</gene>
<reference evidence="2 3" key="1">
    <citation type="journal article" date="2013" name="PLoS Genet.">
        <title>The genome and development-dependent transcriptomes of Pyronema confluens: a window into fungal evolution.</title>
        <authorList>
            <person name="Traeger S."/>
            <person name="Altegoer F."/>
            <person name="Freitag M."/>
            <person name="Gabaldon T."/>
            <person name="Kempken F."/>
            <person name="Kumar A."/>
            <person name="Marcet-Houben M."/>
            <person name="Poggeler S."/>
            <person name="Stajich J.E."/>
            <person name="Nowrousian M."/>
        </authorList>
    </citation>
    <scope>NUCLEOTIDE SEQUENCE [LARGE SCALE GENOMIC DNA]</scope>
    <source>
        <strain evidence="3">CBS 100304</strain>
        <tissue evidence="2">Vegetative mycelium</tissue>
    </source>
</reference>
<evidence type="ECO:0000256" key="1">
    <source>
        <dbReference type="SAM" id="Phobius"/>
    </source>
</evidence>
<feature type="transmembrane region" description="Helical" evidence="1">
    <location>
        <begin position="14"/>
        <end position="36"/>
    </location>
</feature>
<dbReference type="AlphaFoldDB" id="U4LW12"/>
<dbReference type="EMBL" id="HF935997">
    <property type="protein sequence ID" value="CCX33051.1"/>
    <property type="molecule type" value="Genomic_DNA"/>
</dbReference>
<keyword evidence="3" id="KW-1185">Reference proteome</keyword>
<organism evidence="2 3">
    <name type="scientific">Pyronema omphalodes (strain CBS 100304)</name>
    <name type="common">Pyronema confluens</name>
    <dbReference type="NCBI Taxonomy" id="1076935"/>
    <lineage>
        <taxon>Eukaryota</taxon>
        <taxon>Fungi</taxon>
        <taxon>Dikarya</taxon>
        <taxon>Ascomycota</taxon>
        <taxon>Pezizomycotina</taxon>
        <taxon>Pezizomycetes</taxon>
        <taxon>Pezizales</taxon>
        <taxon>Pyronemataceae</taxon>
        <taxon>Pyronema</taxon>
    </lineage>
</organism>
<feature type="transmembrane region" description="Helical" evidence="1">
    <location>
        <begin position="48"/>
        <end position="77"/>
    </location>
</feature>
<dbReference type="Proteomes" id="UP000018144">
    <property type="component" value="Unassembled WGS sequence"/>
</dbReference>
<keyword evidence="1" id="KW-1133">Transmembrane helix</keyword>
<evidence type="ECO:0000313" key="2">
    <source>
        <dbReference type="EMBL" id="CCX33051.1"/>
    </source>
</evidence>
<accession>U4LW12</accession>